<proteinExistence type="predicted"/>
<dbReference type="OrthoDB" id="2507178at2759"/>
<comment type="caution">
    <text evidence="1">The sequence shown here is derived from an EMBL/GenBank/DDBJ whole genome shotgun (WGS) entry which is preliminary data.</text>
</comment>
<evidence type="ECO:0000313" key="2">
    <source>
        <dbReference type="Proteomes" id="UP000095767"/>
    </source>
</evidence>
<protein>
    <recommendedName>
        <fullName evidence="3">No apical meristem-associated C-terminal domain-containing protein</fullName>
    </recommendedName>
</protein>
<reference evidence="1 2" key="1">
    <citation type="submission" date="2016-09" db="EMBL/GenBank/DDBJ databases">
        <title>The draft genome of Dichanthelium oligosanthes: A C3 panicoid grass species.</title>
        <authorList>
            <person name="Studer A.J."/>
            <person name="Schnable J.C."/>
            <person name="Brutnell T.P."/>
        </authorList>
    </citation>
    <scope>NUCLEOTIDE SEQUENCE [LARGE SCALE GENOMIC DNA]</scope>
    <source>
        <strain evidence="2">cv. Kellogg 1175</strain>
        <tissue evidence="1">Leaf</tissue>
    </source>
</reference>
<evidence type="ECO:0000313" key="1">
    <source>
        <dbReference type="EMBL" id="OEL18672.1"/>
    </source>
</evidence>
<accession>A0A1E5V0J4</accession>
<organism evidence="1 2">
    <name type="scientific">Dichanthelium oligosanthes</name>
    <dbReference type="NCBI Taxonomy" id="888268"/>
    <lineage>
        <taxon>Eukaryota</taxon>
        <taxon>Viridiplantae</taxon>
        <taxon>Streptophyta</taxon>
        <taxon>Embryophyta</taxon>
        <taxon>Tracheophyta</taxon>
        <taxon>Spermatophyta</taxon>
        <taxon>Magnoliopsida</taxon>
        <taxon>Liliopsida</taxon>
        <taxon>Poales</taxon>
        <taxon>Poaceae</taxon>
        <taxon>PACMAD clade</taxon>
        <taxon>Panicoideae</taxon>
        <taxon>Panicodae</taxon>
        <taxon>Paniceae</taxon>
        <taxon>Dichantheliinae</taxon>
        <taxon>Dichanthelium</taxon>
    </lineage>
</organism>
<gene>
    <name evidence="1" type="ORF">BAE44_0020310</name>
</gene>
<dbReference type="Proteomes" id="UP000095767">
    <property type="component" value="Unassembled WGS sequence"/>
</dbReference>
<name>A0A1E5V0J4_9POAL</name>
<sequence length="203" mass="23297">MKALQALIAMVTESAVMIRNIVVDAFSPISLLEIDSINLALINIEAVATKVEQQAMECEAALVPKVEPEVEERKASFWKTIEKNYNGQKGDTYPPCSLRSLEGRWQDIKEQVGKFERYYNTVLCENHNGFIDSDKISKLLAIEEKKVNLKELREERERNKEDERIMGIDLSSCKLAQHAMYEAMQEEIFAHSASRKENRRTSK</sequence>
<dbReference type="EMBL" id="LWDX02055944">
    <property type="protein sequence ID" value="OEL18672.1"/>
    <property type="molecule type" value="Genomic_DNA"/>
</dbReference>
<evidence type="ECO:0008006" key="3">
    <source>
        <dbReference type="Google" id="ProtNLM"/>
    </source>
</evidence>
<dbReference type="AlphaFoldDB" id="A0A1E5V0J4"/>
<keyword evidence="2" id="KW-1185">Reference proteome</keyword>